<dbReference type="EnsemblMetazoa" id="GBRI011185-RA">
    <property type="protein sequence ID" value="GBRI011185-PA"/>
    <property type="gene ID" value="GBRI011185"/>
</dbReference>
<accession>A0A1A9W9I8</accession>
<protein>
    <recommendedName>
        <fullName evidence="7">Circadian clock-controlled protein</fullName>
    </recommendedName>
</protein>
<dbReference type="InterPro" id="IPR010562">
    <property type="entry name" value="Haemolymph_juvenile_hormone-bd"/>
</dbReference>
<evidence type="ECO:0000256" key="3">
    <source>
        <dbReference type="ARBA" id="ARBA00060902"/>
    </source>
</evidence>
<keyword evidence="1 4" id="KW-0732">Signal</keyword>
<dbReference type="AlphaFoldDB" id="A0A1A9W9I8"/>
<dbReference type="PANTHER" id="PTHR11008:SF25">
    <property type="entry name" value="IP09473P-RELATED"/>
    <property type="match status" value="1"/>
</dbReference>
<dbReference type="Proteomes" id="UP000091820">
    <property type="component" value="Unassembled WGS sequence"/>
</dbReference>
<dbReference type="Gene3D" id="3.15.10.30">
    <property type="entry name" value="Haemolymph juvenile hormone binding protein"/>
    <property type="match status" value="1"/>
</dbReference>
<evidence type="ECO:0000256" key="1">
    <source>
        <dbReference type="ARBA" id="ARBA00022729"/>
    </source>
</evidence>
<reference evidence="5" key="2">
    <citation type="submission" date="2020-05" db="UniProtKB">
        <authorList>
            <consortium name="EnsemblMetazoa"/>
        </authorList>
    </citation>
    <scope>IDENTIFICATION</scope>
    <source>
        <strain evidence="5">IAEA</strain>
    </source>
</reference>
<dbReference type="Pfam" id="PF06585">
    <property type="entry name" value="JHBP"/>
    <property type="match status" value="1"/>
</dbReference>
<dbReference type="GO" id="GO:0007623">
    <property type="term" value="P:circadian rhythm"/>
    <property type="evidence" value="ECO:0007669"/>
    <property type="project" value="UniProtKB-ARBA"/>
</dbReference>
<dbReference type="GO" id="GO:0005615">
    <property type="term" value="C:extracellular space"/>
    <property type="evidence" value="ECO:0007669"/>
    <property type="project" value="TreeGrafter"/>
</dbReference>
<evidence type="ECO:0000256" key="4">
    <source>
        <dbReference type="SAM" id="SignalP"/>
    </source>
</evidence>
<keyword evidence="2" id="KW-0090">Biological rhythms</keyword>
<comment type="similarity">
    <text evidence="3">Belongs to the TO family.</text>
</comment>
<dbReference type="FunFam" id="3.15.10.30:FF:000001">
    <property type="entry name" value="Takeout-like protein 1"/>
    <property type="match status" value="1"/>
</dbReference>
<organism evidence="5 6">
    <name type="scientific">Glossina brevipalpis</name>
    <dbReference type="NCBI Taxonomy" id="37001"/>
    <lineage>
        <taxon>Eukaryota</taxon>
        <taxon>Metazoa</taxon>
        <taxon>Ecdysozoa</taxon>
        <taxon>Arthropoda</taxon>
        <taxon>Hexapoda</taxon>
        <taxon>Insecta</taxon>
        <taxon>Pterygota</taxon>
        <taxon>Neoptera</taxon>
        <taxon>Endopterygota</taxon>
        <taxon>Diptera</taxon>
        <taxon>Brachycera</taxon>
        <taxon>Muscomorpha</taxon>
        <taxon>Hippoboscoidea</taxon>
        <taxon>Glossinidae</taxon>
        <taxon>Glossina</taxon>
    </lineage>
</organism>
<evidence type="ECO:0000313" key="6">
    <source>
        <dbReference type="Proteomes" id="UP000091820"/>
    </source>
</evidence>
<feature type="chain" id="PRO_5008400126" description="Circadian clock-controlled protein" evidence="4">
    <location>
        <begin position="32"/>
        <end position="279"/>
    </location>
</feature>
<dbReference type="SMART" id="SM00700">
    <property type="entry name" value="JHBP"/>
    <property type="match status" value="1"/>
</dbReference>
<name>A0A1A9W9I8_9MUSC</name>
<sequence length="279" mass="32001">MQHVPRSSKSIGHCILTLFVIVLSGANYSNAFDYFREKPSYIKSCKIYEPEFTKCSTESIQLLMNEISKGIPELKGVVKSLDPFILDDIDFKQSNTEAANLEANLKKLTATGLSKLQIKESRVSKKDFSWLTKILIPKLRLEGQYKLNGRVLVLSLQGEGHMFIELEDLTVLMRTKTKLIEKDDLTFYNITELRAEIEIGNLRTQFDDLFGGTNKEIEKSTNESFNKNWREFFEALRPLITETVERILFDLLSNVFLALPAKYLVEDIPTPAQLYNNKT</sequence>
<dbReference type="PANTHER" id="PTHR11008">
    <property type="entry name" value="PROTEIN TAKEOUT-LIKE PROTEIN"/>
    <property type="match status" value="1"/>
</dbReference>
<keyword evidence="6" id="KW-1185">Reference proteome</keyword>
<proteinExistence type="inferred from homology"/>
<dbReference type="InterPro" id="IPR038606">
    <property type="entry name" value="To_sf"/>
</dbReference>
<feature type="signal peptide" evidence="4">
    <location>
        <begin position="1"/>
        <end position="31"/>
    </location>
</feature>
<reference evidence="6" key="1">
    <citation type="submission" date="2014-03" db="EMBL/GenBank/DDBJ databases">
        <authorList>
            <person name="Aksoy S."/>
            <person name="Warren W."/>
            <person name="Wilson R.K."/>
        </authorList>
    </citation>
    <scope>NUCLEOTIDE SEQUENCE [LARGE SCALE GENOMIC DNA]</scope>
    <source>
        <strain evidence="6">IAEA</strain>
    </source>
</reference>
<dbReference type="VEuPathDB" id="VectorBase:GBRI011185"/>
<evidence type="ECO:0008006" key="7">
    <source>
        <dbReference type="Google" id="ProtNLM"/>
    </source>
</evidence>
<evidence type="ECO:0000313" key="5">
    <source>
        <dbReference type="EnsemblMetazoa" id="GBRI011185-PA"/>
    </source>
</evidence>
<evidence type="ECO:0000256" key="2">
    <source>
        <dbReference type="ARBA" id="ARBA00023108"/>
    </source>
</evidence>